<evidence type="ECO:0000259" key="8">
    <source>
        <dbReference type="Pfam" id="PF20114"/>
    </source>
</evidence>
<dbReference type="EMBL" id="SKBM01000011">
    <property type="protein sequence ID" value="TCZ61116.1"/>
    <property type="molecule type" value="Genomic_DNA"/>
</dbReference>
<comment type="catalytic activity">
    <reaction evidence="5">
        <text>DNA(n) + a 2'-deoxyribonucleoside 5'-triphosphate = DNA(n+1) + diphosphate</text>
        <dbReference type="Rhea" id="RHEA:22508"/>
        <dbReference type="Rhea" id="RHEA-COMP:17339"/>
        <dbReference type="Rhea" id="RHEA-COMP:17340"/>
        <dbReference type="ChEBI" id="CHEBI:33019"/>
        <dbReference type="ChEBI" id="CHEBI:61560"/>
        <dbReference type="ChEBI" id="CHEBI:173112"/>
        <dbReference type="EC" id="2.7.7.7"/>
    </reaction>
</comment>
<feature type="domain" description="UmuC" evidence="6">
    <location>
        <begin position="28"/>
        <end position="152"/>
    </location>
</feature>
<dbReference type="InterPro" id="IPR050356">
    <property type="entry name" value="SulA_CellDiv_inhibitor"/>
</dbReference>
<dbReference type="CDD" id="cd03468">
    <property type="entry name" value="PolY_like"/>
    <property type="match status" value="1"/>
</dbReference>
<evidence type="ECO:0000256" key="2">
    <source>
        <dbReference type="ARBA" id="ARBA00012417"/>
    </source>
</evidence>
<reference evidence="9 10" key="1">
    <citation type="submission" date="2019-03" db="EMBL/GenBank/DDBJ databases">
        <title>Paracraurococcus aquatilis NE82 genome sequence.</title>
        <authorList>
            <person name="Zhao Y."/>
            <person name="Du Z."/>
        </authorList>
    </citation>
    <scope>NUCLEOTIDE SEQUENCE [LARGE SCALE GENOMIC DNA]</scope>
    <source>
        <strain evidence="9 10">NE82</strain>
    </source>
</reference>
<gene>
    <name evidence="9" type="ORF">EXY23_13380</name>
</gene>
<comment type="function">
    <text evidence="4">Poorly processive, error-prone DNA polymerase involved in untargeted mutagenesis. Copies undamaged DNA at stalled replication forks, which arise in vivo from mismatched or misaligned primer ends. These misaligned primers can be extended by PolIV. Exhibits no 3'-5' exonuclease (proofreading) activity. May be involved in translesional synthesis, in conjunction with the beta clamp from PolIII.</text>
</comment>
<dbReference type="Pfam" id="PF00817">
    <property type="entry name" value="IMS"/>
    <property type="match status" value="1"/>
</dbReference>
<organism evidence="9 10">
    <name type="scientific">Roseicella aquatilis</name>
    <dbReference type="NCBI Taxonomy" id="2527868"/>
    <lineage>
        <taxon>Bacteria</taxon>
        <taxon>Pseudomonadati</taxon>
        <taxon>Pseudomonadota</taxon>
        <taxon>Alphaproteobacteria</taxon>
        <taxon>Acetobacterales</taxon>
        <taxon>Roseomonadaceae</taxon>
        <taxon>Roseicella</taxon>
    </lineage>
</organism>
<dbReference type="EC" id="2.7.7.7" evidence="2"/>
<dbReference type="GO" id="GO:0006281">
    <property type="term" value="P:DNA repair"/>
    <property type="evidence" value="ECO:0007669"/>
    <property type="project" value="InterPro"/>
</dbReference>
<evidence type="ECO:0000256" key="4">
    <source>
        <dbReference type="ARBA" id="ARBA00025589"/>
    </source>
</evidence>
<comment type="subunit">
    <text evidence="1">Monomer.</text>
</comment>
<comment type="caution">
    <text evidence="9">The sequence shown here is derived from an EMBL/GenBank/DDBJ whole genome shotgun (WGS) entry which is preliminary data.</text>
</comment>
<dbReference type="GO" id="GO:0003684">
    <property type="term" value="F:damaged DNA binding"/>
    <property type="evidence" value="ECO:0007669"/>
    <property type="project" value="InterPro"/>
</dbReference>
<dbReference type="SUPFAM" id="SSF56672">
    <property type="entry name" value="DNA/RNA polymerases"/>
    <property type="match status" value="1"/>
</dbReference>
<sequence length="502" mass="53341">MRRVISLWLPTWPTDRLARRRLGALPVEAPVVTRARDGRRLVVAAANRAALALGLRPGLPLAGAQAMVPGLEVAEADPEGDADALADLAAWCLRYSPLTAADPPDGLWIDATGCAHLHGGEAALLDDLLCRLGRAGVAARAAVADTPGAAWAVARHASAPATVVAPGGAADALALLPVAALRLPPGTVAGLRRMGLDLVGQLVAMARAPLARRFGAEVVRRLDEALGHAPGPITPVVPPEAPQHLLAFPEPLLTAEALGHAIGHLAAGLCAGLERAGLGVRRVELIFVRVDDTVAVVRLGLARPTRDPRHLARLLAARLGEVDPGLGVSAARLVAVLAEPLPPGQATAFGEAEEADLAPLVDRLATRFGATRVFRVAPVASAVPERSLRRIPPLEEAAAGWPEGLPRPVRLLTPPQPVEALSALPDHPPVAFTWRGRRHRVRRADGPERVLGEWWRREGERRAVRDYWAVEDEEGRRFWLFRRGDGEEAASGDLAWFLHGLF</sequence>
<dbReference type="InterPro" id="IPR017961">
    <property type="entry name" value="DNA_pol_Y-fam_little_finger"/>
</dbReference>
<dbReference type="RefSeq" id="WP_132289807.1">
    <property type="nucleotide sequence ID" value="NZ_SKBM01000011.1"/>
</dbReference>
<dbReference type="PANTHER" id="PTHR35369:SF2">
    <property type="entry name" value="BLR3025 PROTEIN"/>
    <property type="match status" value="1"/>
</dbReference>
<feature type="domain" description="DUF6504" evidence="8">
    <location>
        <begin position="426"/>
        <end position="499"/>
    </location>
</feature>
<dbReference type="OrthoDB" id="9788640at2"/>
<dbReference type="InterPro" id="IPR043502">
    <property type="entry name" value="DNA/RNA_pol_sf"/>
</dbReference>
<name>A0A4R4DIN1_9PROT</name>
<proteinExistence type="predicted"/>
<evidence type="ECO:0000313" key="10">
    <source>
        <dbReference type="Proteomes" id="UP000295023"/>
    </source>
</evidence>
<keyword evidence="10" id="KW-1185">Reference proteome</keyword>
<dbReference type="Pfam" id="PF20114">
    <property type="entry name" value="DUF6504"/>
    <property type="match status" value="1"/>
</dbReference>
<evidence type="ECO:0000256" key="3">
    <source>
        <dbReference type="ARBA" id="ARBA00022763"/>
    </source>
</evidence>
<dbReference type="Proteomes" id="UP000295023">
    <property type="component" value="Unassembled WGS sequence"/>
</dbReference>
<evidence type="ECO:0000256" key="5">
    <source>
        <dbReference type="ARBA" id="ARBA00049244"/>
    </source>
</evidence>
<dbReference type="AlphaFoldDB" id="A0A4R4DIN1"/>
<protein>
    <recommendedName>
        <fullName evidence="2">DNA-directed DNA polymerase</fullName>
        <ecNumber evidence="2">2.7.7.7</ecNumber>
    </recommendedName>
</protein>
<evidence type="ECO:0000259" key="7">
    <source>
        <dbReference type="Pfam" id="PF11799"/>
    </source>
</evidence>
<evidence type="ECO:0000259" key="6">
    <source>
        <dbReference type="Pfam" id="PF00817"/>
    </source>
</evidence>
<accession>A0A4R4DIN1</accession>
<keyword evidence="3" id="KW-0227">DNA damage</keyword>
<dbReference type="Pfam" id="PF11799">
    <property type="entry name" value="IMS_C"/>
    <property type="match status" value="1"/>
</dbReference>
<evidence type="ECO:0000313" key="9">
    <source>
        <dbReference type="EMBL" id="TCZ61116.1"/>
    </source>
</evidence>
<dbReference type="PANTHER" id="PTHR35369">
    <property type="entry name" value="BLR3025 PROTEIN-RELATED"/>
    <property type="match status" value="1"/>
</dbReference>
<evidence type="ECO:0000256" key="1">
    <source>
        <dbReference type="ARBA" id="ARBA00011245"/>
    </source>
</evidence>
<dbReference type="InterPro" id="IPR001126">
    <property type="entry name" value="UmuC"/>
</dbReference>
<feature type="domain" description="DNA polymerase Y-family little finger" evidence="7">
    <location>
        <begin position="248"/>
        <end position="333"/>
    </location>
</feature>
<dbReference type="InterPro" id="IPR045443">
    <property type="entry name" value="DUF6504"/>
</dbReference>